<evidence type="ECO:0000313" key="2">
    <source>
        <dbReference type="Proteomes" id="UP000254156"/>
    </source>
</evidence>
<gene>
    <name evidence="1" type="ORF">NCTC11632_01235</name>
</gene>
<accession>A0A379E8X3</accession>
<reference evidence="1 2" key="1">
    <citation type="submission" date="2018-06" db="EMBL/GenBank/DDBJ databases">
        <authorList>
            <consortium name="Pathogen Informatics"/>
            <person name="Doyle S."/>
        </authorList>
    </citation>
    <scope>NUCLEOTIDE SEQUENCE [LARGE SCALE GENOMIC DNA]</scope>
    <source>
        <strain evidence="1 2">NCTC11632</strain>
    </source>
</reference>
<sequence>MKHSEIHFLIWSYVILGTSLTCTEKILCLMVENSSGKEKKSKLTSFKIRQAKNFQPSGREFLFYTSI</sequence>
<dbReference type="AlphaFoldDB" id="A0A379E8X3"/>
<evidence type="ECO:0000313" key="1">
    <source>
        <dbReference type="EMBL" id="SUB89138.1"/>
    </source>
</evidence>
<protein>
    <submittedName>
        <fullName evidence="1">Uncharacterized protein</fullName>
    </submittedName>
</protein>
<dbReference type="Proteomes" id="UP000254156">
    <property type="component" value="Unassembled WGS sequence"/>
</dbReference>
<proteinExistence type="predicted"/>
<dbReference type="EMBL" id="UGTF01000002">
    <property type="protein sequence ID" value="SUB89138.1"/>
    <property type="molecule type" value="Genomic_DNA"/>
</dbReference>
<organism evidence="1 2">
    <name type="scientific">Porphyromonas macacae</name>
    <dbReference type="NCBI Taxonomy" id="28115"/>
    <lineage>
        <taxon>Bacteria</taxon>
        <taxon>Pseudomonadati</taxon>
        <taxon>Bacteroidota</taxon>
        <taxon>Bacteroidia</taxon>
        <taxon>Bacteroidales</taxon>
        <taxon>Porphyromonadaceae</taxon>
        <taxon>Porphyromonas</taxon>
    </lineage>
</organism>
<name>A0A379E8X3_9PORP</name>